<dbReference type="Proteomes" id="UP001498771">
    <property type="component" value="Unassembled WGS sequence"/>
</dbReference>
<dbReference type="EMBL" id="JBBJBU010000001">
    <property type="protein sequence ID" value="KAK7207964.1"/>
    <property type="molecule type" value="Genomic_DNA"/>
</dbReference>
<evidence type="ECO:0000313" key="10">
    <source>
        <dbReference type="EMBL" id="KAK7207964.1"/>
    </source>
</evidence>
<evidence type="ECO:0000256" key="1">
    <source>
        <dbReference type="ARBA" id="ARBA00004123"/>
    </source>
</evidence>
<keyword evidence="5 8" id="KW-0010">Activator</keyword>
<keyword evidence="4 8" id="KW-0805">Transcription regulation</keyword>
<evidence type="ECO:0000256" key="6">
    <source>
        <dbReference type="ARBA" id="ARBA00023163"/>
    </source>
</evidence>
<evidence type="ECO:0000256" key="3">
    <source>
        <dbReference type="ARBA" id="ARBA00020631"/>
    </source>
</evidence>
<dbReference type="Gene3D" id="6.10.140.200">
    <property type="match status" value="1"/>
</dbReference>
<dbReference type="InterPro" id="IPR009244">
    <property type="entry name" value="Mediatior_Med7"/>
</dbReference>
<sequence length="217" mass="23759">MDSLSSAFPPPPAAYTSFTTGSPRPQPPPLPGPRYRSFGLTWNTNDALPPLAAAGIKELFTTSADASDPAYRVSELSTLTRSLLIKYLELLGVMSTAPELFPPLVEDVRTILLNMHHLLNEYRPHQARESLILMMEEQLDRKRAQTEATKLACDRMELLLSSLTAPSPTDENSDTTAPDPLKDHQIDSAALAVHSESPAASARRADLRIWAALSSQQ</sequence>
<evidence type="ECO:0000256" key="7">
    <source>
        <dbReference type="ARBA" id="ARBA00023242"/>
    </source>
</evidence>
<feature type="compositionally biased region" description="Polar residues" evidence="9">
    <location>
        <begin position="164"/>
        <end position="176"/>
    </location>
</feature>
<gene>
    <name evidence="10" type="ORF">BZA70DRAFT_31416</name>
</gene>
<proteinExistence type="inferred from homology"/>
<dbReference type="PANTHER" id="PTHR21428:SF11">
    <property type="entry name" value="MEDIATOR OF RNA POLYMERASE II TRANSCRIPTION SUBUNIT 7"/>
    <property type="match status" value="1"/>
</dbReference>
<comment type="subunit">
    <text evidence="8">Component of the Mediator complex.</text>
</comment>
<comment type="subcellular location">
    <subcellularLocation>
        <location evidence="1 8">Nucleus</location>
    </subcellularLocation>
</comment>
<evidence type="ECO:0000256" key="2">
    <source>
        <dbReference type="ARBA" id="ARBA00009994"/>
    </source>
</evidence>
<dbReference type="SUPFAM" id="SSF140718">
    <property type="entry name" value="Mediator hinge subcomplex-like"/>
    <property type="match status" value="1"/>
</dbReference>
<evidence type="ECO:0000256" key="8">
    <source>
        <dbReference type="RuleBase" id="RU364060"/>
    </source>
</evidence>
<keyword evidence="11" id="KW-1185">Reference proteome</keyword>
<evidence type="ECO:0000313" key="11">
    <source>
        <dbReference type="Proteomes" id="UP001498771"/>
    </source>
</evidence>
<name>A0ABR1FDN6_9ASCO</name>
<accession>A0ABR1FDN6</accession>
<evidence type="ECO:0000256" key="5">
    <source>
        <dbReference type="ARBA" id="ARBA00023159"/>
    </source>
</evidence>
<dbReference type="InterPro" id="IPR037212">
    <property type="entry name" value="Med7/Med21-like"/>
</dbReference>
<evidence type="ECO:0000256" key="9">
    <source>
        <dbReference type="SAM" id="MobiDB-lite"/>
    </source>
</evidence>
<comment type="function">
    <text evidence="8">Component of the Mediator complex, a coactivator involved in the regulated transcription of nearly all RNA polymerase II-dependent genes. Mediator functions as a bridge to convey information from gene-specific regulatory proteins to the basal RNA polymerase II transcription machinery.</text>
</comment>
<dbReference type="GeneID" id="90040530"/>
<organism evidence="10 11">
    <name type="scientific">Myxozyma melibiosi</name>
    <dbReference type="NCBI Taxonomy" id="54550"/>
    <lineage>
        <taxon>Eukaryota</taxon>
        <taxon>Fungi</taxon>
        <taxon>Dikarya</taxon>
        <taxon>Ascomycota</taxon>
        <taxon>Saccharomycotina</taxon>
        <taxon>Lipomycetes</taxon>
        <taxon>Lipomycetales</taxon>
        <taxon>Lipomycetaceae</taxon>
        <taxon>Myxozyma</taxon>
    </lineage>
</organism>
<feature type="region of interest" description="Disordered" evidence="9">
    <location>
        <begin position="1"/>
        <end position="36"/>
    </location>
</feature>
<dbReference type="RefSeq" id="XP_064770997.1">
    <property type="nucleotide sequence ID" value="XM_064915018.1"/>
</dbReference>
<comment type="caution">
    <text evidence="10">The sequence shown here is derived from an EMBL/GenBank/DDBJ whole genome shotgun (WGS) entry which is preliminary data.</text>
</comment>
<protein>
    <recommendedName>
        <fullName evidence="3 8">Mediator of RNA polymerase II transcription subunit 7</fullName>
    </recommendedName>
</protein>
<feature type="region of interest" description="Disordered" evidence="9">
    <location>
        <begin position="162"/>
        <end position="185"/>
    </location>
</feature>
<dbReference type="PANTHER" id="PTHR21428">
    <property type="entry name" value="MEDIATOR OF RNA POLYMERASE II TRANSCRIPTION SUBUNIT 7"/>
    <property type="match status" value="1"/>
</dbReference>
<evidence type="ECO:0000256" key="4">
    <source>
        <dbReference type="ARBA" id="ARBA00023015"/>
    </source>
</evidence>
<dbReference type="InterPro" id="IPR044888">
    <property type="entry name" value="Mediatior_Med7_sf"/>
</dbReference>
<reference evidence="10 11" key="1">
    <citation type="submission" date="2024-03" db="EMBL/GenBank/DDBJ databases">
        <title>Genome-scale model development and genomic sequencing of the oleaginous clade Lipomyces.</title>
        <authorList>
            <consortium name="Lawrence Berkeley National Laboratory"/>
            <person name="Czajka J.J."/>
            <person name="Han Y."/>
            <person name="Kim J."/>
            <person name="Mondo S.J."/>
            <person name="Hofstad B.A."/>
            <person name="Robles A."/>
            <person name="Haridas S."/>
            <person name="Riley R."/>
            <person name="LaButti K."/>
            <person name="Pangilinan J."/>
            <person name="Andreopoulos W."/>
            <person name="Lipzen A."/>
            <person name="Yan J."/>
            <person name="Wang M."/>
            <person name="Ng V."/>
            <person name="Grigoriev I.V."/>
            <person name="Spatafora J.W."/>
            <person name="Magnuson J.K."/>
            <person name="Baker S.E."/>
            <person name="Pomraning K.R."/>
        </authorList>
    </citation>
    <scope>NUCLEOTIDE SEQUENCE [LARGE SCALE GENOMIC DNA]</scope>
    <source>
        <strain evidence="10 11">Phaff 52-87</strain>
    </source>
</reference>
<dbReference type="Pfam" id="PF05983">
    <property type="entry name" value="Med7"/>
    <property type="match status" value="1"/>
</dbReference>
<comment type="similarity">
    <text evidence="2 8">Belongs to the Mediator complex subunit 7 family.</text>
</comment>
<keyword evidence="6 8" id="KW-0804">Transcription</keyword>
<keyword evidence="7 8" id="KW-0539">Nucleus</keyword>